<sequence length="209" mass="23007">MTPEAFAARHPRLYRLSSAGSLDGIRRHGLLTARSLARLAGQELPDTRRPRAIDLTLADGTSVRITDNAPLSEKRLAGVLDDALTPADWLGMLNVRVFFWPTKRHGAGNLKARRRHGYASEWHVFDTLRLLAPVWDRAEIAPFNSGATVHVPPRRGLGTFAPLDGLDFEDWRGRRRQAGAVKRLDSVAEVTVRGDLSHAAAALVEVSPT</sequence>
<protein>
    <submittedName>
        <fullName evidence="1">Uncharacterized protein</fullName>
    </submittedName>
</protein>
<gene>
    <name evidence="1" type="ORF">JAN5088_01382</name>
</gene>
<dbReference type="EMBL" id="CXPG01000014">
    <property type="protein sequence ID" value="CTQ32611.1"/>
    <property type="molecule type" value="Genomic_DNA"/>
</dbReference>
<dbReference type="InterPro" id="IPR054271">
    <property type="entry name" value="DUF7002"/>
</dbReference>
<keyword evidence="2" id="KW-1185">Reference proteome</keyword>
<dbReference type="OrthoDB" id="154268at2"/>
<evidence type="ECO:0000313" key="1">
    <source>
        <dbReference type="EMBL" id="CTQ32611.1"/>
    </source>
</evidence>
<accession>A0A0M6XR19</accession>
<dbReference type="RefSeq" id="WP_055682054.1">
    <property type="nucleotide sequence ID" value="NZ_CXPG01000014.1"/>
</dbReference>
<dbReference type="STRING" id="282197.SAMN04488517_101545"/>
<evidence type="ECO:0000313" key="2">
    <source>
        <dbReference type="Proteomes" id="UP000048908"/>
    </source>
</evidence>
<dbReference type="AlphaFoldDB" id="A0A0M6XR19"/>
<dbReference type="Proteomes" id="UP000048908">
    <property type="component" value="Unassembled WGS sequence"/>
</dbReference>
<organism evidence="1 2">
    <name type="scientific">Jannaschia rubra</name>
    <dbReference type="NCBI Taxonomy" id="282197"/>
    <lineage>
        <taxon>Bacteria</taxon>
        <taxon>Pseudomonadati</taxon>
        <taxon>Pseudomonadota</taxon>
        <taxon>Alphaproteobacteria</taxon>
        <taxon>Rhodobacterales</taxon>
        <taxon>Roseobacteraceae</taxon>
        <taxon>Jannaschia</taxon>
    </lineage>
</organism>
<name>A0A0M6XR19_9RHOB</name>
<proteinExistence type="predicted"/>
<dbReference type="Pfam" id="PF22531">
    <property type="entry name" value="DUF7002"/>
    <property type="match status" value="1"/>
</dbReference>
<reference evidence="1 2" key="1">
    <citation type="submission" date="2015-07" db="EMBL/GenBank/DDBJ databases">
        <authorList>
            <person name="Noorani M."/>
        </authorList>
    </citation>
    <scope>NUCLEOTIDE SEQUENCE [LARGE SCALE GENOMIC DNA]</scope>
    <source>
        <strain evidence="1 2">CECT 5088</strain>
    </source>
</reference>